<accession>A0ABV0TDY6</accession>
<name>A0ABV0TDY6_9TELE</name>
<organism evidence="1 2">
    <name type="scientific">Ilyodon furcidens</name>
    <name type="common">goldbreast splitfin</name>
    <dbReference type="NCBI Taxonomy" id="33524"/>
    <lineage>
        <taxon>Eukaryota</taxon>
        <taxon>Metazoa</taxon>
        <taxon>Chordata</taxon>
        <taxon>Craniata</taxon>
        <taxon>Vertebrata</taxon>
        <taxon>Euteleostomi</taxon>
        <taxon>Actinopterygii</taxon>
        <taxon>Neopterygii</taxon>
        <taxon>Teleostei</taxon>
        <taxon>Neoteleostei</taxon>
        <taxon>Acanthomorphata</taxon>
        <taxon>Ovalentaria</taxon>
        <taxon>Atherinomorphae</taxon>
        <taxon>Cyprinodontiformes</taxon>
        <taxon>Goodeidae</taxon>
        <taxon>Ilyodon</taxon>
    </lineage>
</organism>
<reference evidence="1 2" key="1">
    <citation type="submission" date="2021-06" db="EMBL/GenBank/DDBJ databases">
        <authorList>
            <person name="Palmer J.M."/>
        </authorList>
    </citation>
    <scope>NUCLEOTIDE SEQUENCE [LARGE SCALE GENOMIC DNA]</scope>
    <source>
        <strain evidence="2">if_2019</strain>
        <tissue evidence="1">Muscle</tissue>
    </source>
</reference>
<evidence type="ECO:0000313" key="1">
    <source>
        <dbReference type="EMBL" id="MEQ2231123.1"/>
    </source>
</evidence>
<protein>
    <submittedName>
        <fullName evidence="1">Uncharacterized protein</fullName>
    </submittedName>
</protein>
<dbReference type="Proteomes" id="UP001482620">
    <property type="component" value="Unassembled WGS sequence"/>
</dbReference>
<sequence length="107" mass="12420">MHTSTIHTAFIRFTGGRSLPCYRYRLTDEHLGLNTCIPHTCIRHRVLPRRCYVDSRFPIRYEFPSVSLPRKGACLLQARNQCAVLAPQEIYGHRESSNNVFRRSCPT</sequence>
<gene>
    <name evidence="1" type="ORF">ILYODFUR_036254</name>
</gene>
<dbReference type="EMBL" id="JAHRIQ010030439">
    <property type="protein sequence ID" value="MEQ2231123.1"/>
    <property type="molecule type" value="Genomic_DNA"/>
</dbReference>
<keyword evidence="2" id="KW-1185">Reference proteome</keyword>
<evidence type="ECO:0000313" key="2">
    <source>
        <dbReference type="Proteomes" id="UP001482620"/>
    </source>
</evidence>
<comment type="caution">
    <text evidence="1">The sequence shown here is derived from an EMBL/GenBank/DDBJ whole genome shotgun (WGS) entry which is preliminary data.</text>
</comment>
<proteinExistence type="predicted"/>